<organism evidence="2 3">
    <name type="scientific">Grifola frondosa</name>
    <name type="common">Maitake</name>
    <name type="synonym">Polyporus frondosus</name>
    <dbReference type="NCBI Taxonomy" id="5627"/>
    <lineage>
        <taxon>Eukaryota</taxon>
        <taxon>Fungi</taxon>
        <taxon>Dikarya</taxon>
        <taxon>Basidiomycota</taxon>
        <taxon>Agaricomycotina</taxon>
        <taxon>Agaricomycetes</taxon>
        <taxon>Polyporales</taxon>
        <taxon>Grifolaceae</taxon>
        <taxon>Grifola</taxon>
    </lineage>
</organism>
<dbReference type="AlphaFoldDB" id="A0A1C7LS57"/>
<dbReference type="Gene3D" id="3.30.1610.10">
    <property type="entry name" value="Peptidase S59, nucleoporin"/>
    <property type="match status" value="1"/>
</dbReference>
<dbReference type="GO" id="GO:0017056">
    <property type="term" value="F:structural constituent of nuclear pore"/>
    <property type="evidence" value="ECO:0007669"/>
    <property type="project" value="InterPro"/>
</dbReference>
<evidence type="ECO:0000259" key="1">
    <source>
        <dbReference type="PROSITE" id="PS51434"/>
    </source>
</evidence>
<evidence type="ECO:0000313" key="3">
    <source>
        <dbReference type="Proteomes" id="UP000092993"/>
    </source>
</evidence>
<evidence type="ECO:0000313" key="2">
    <source>
        <dbReference type="EMBL" id="OBZ67500.1"/>
    </source>
</evidence>
<reference evidence="2 3" key="1">
    <citation type="submission" date="2016-03" db="EMBL/GenBank/DDBJ databases">
        <title>Whole genome sequencing of Grifola frondosa 9006-11.</title>
        <authorList>
            <person name="Min B."/>
            <person name="Park H."/>
            <person name="Kim J.-G."/>
            <person name="Cho H."/>
            <person name="Oh Y.-L."/>
            <person name="Kong W.-S."/>
            <person name="Choi I.-G."/>
        </authorList>
    </citation>
    <scope>NUCLEOTIDE SEQUENCE [LARGE SCALE GENOMIC DNA]</scope>
    <source>
        <strain evidence="2 3">9006-11</strain>
    </source>
</reference>
<dbReference type="Proteomes" id="UP000092993">
    <property type="component" value="Unassembled WGS sequence"/>
</dbReference>
<gene>
    <name evidence="2" type="ORF">A0H81_12729</name>
</gene>
<dbReference type="InterPro" id="IPR007230">
    <property type="entry name" value="Nup98_auto-Pept-S59_dom"/>
</dbReference>
<dbReference type="STRING" id="5627.A0A1C7LS57"/>
<name>A0A1C7LS57_GRIFR</name>
<accession>A0A1C7LS57</accession>
<comment type="caution">
    <text evidence="2">The sequence shown here is derived from an EMBL/GenBank/DDBJ whole genome shotgun (WGS) entry which is preliminary data.</text>
</comment>
<dbReference type="InterPro" id="IPR036903">
    <property type="entry name" value="Nup98_auto-Pept-S59_dom_sf"/>
</dbReference>
<dbReference type="Pfam" id="PF04096">
    <property type="entry name" value="Nucleoporin2"/>
    <property type="match status" value="1"/>
</dbReference>
<dbReference type="SUPFAM" id="SSF82215">
    <property type="entry name" value="C-terminal autoproteolytic domain of nucleoporin nup98"/>
    <property type="match status" value="1"/>
</dbReference>
<dbReference type="PROSITE" id="PS51434">
    <property type="entry name" value="NUP_C"/>
    <property type="match status" value="1"/>
</dbReference>
<feature type="domain" description="Peptidase S59" evidence="1">
    <location>
        <begin position="247"/>
        <end position="376"/>
    </location>
</feature>
<dbReference type="GO" id="GO:0005643">
    <property type="term" value="C:nuclear pore"/>
    <property type="evidence" value="ECO:0007669"/>
    <property type="project" value="InterPro"/>
</dbReference>
<dbReference type="EMBL" id="LUGG01000024">
    <property type="protein sequence ID" value="OBZ67500.1"/>
    <property type="molecule type" value="Genomic_DNA"/>
</dbReference>
<protein>
    <recommendedName>
        <fullName evidence="1">Peptidase S59 domain-containing protein</fullName>
    </recommendedName>
</protein>
<sequence length="376" mass="43387">MSKCTWTEEAIQEWTQRRDAFRKKKGLTAMADLRIAVDAKSHAQYEQTLVLEREKLVDRLDSFCTETVAWPIEKYPVERYPAPCSGALCLPLTFRQTGGATKVRFREGEDLNRITYDFYNEIVDATYPGVNFVATDGFRRRRHEYMGPSPHIVDYQFHLKLGEAYIEWWDRSLRLTWMNDGSWKNEVYFDDRAFGWVSKLRGDFSRNLDLTVYLGEELFMLTHKILWSSSMPALNLLLKPLKRQELQGDYLVLLDLETLKKAGHEEPSSFSGLIVRRKGDGKTMFLEPVDFTGSPRLSSLLGELVRFDDKECSVYPNSDDADKPAPRLGLNFETRIDFLGAGQGDAGRCDIYSPKQNTRFLAPIVNMVSQNCRKQR</sequence>
<keyword evidence="3" id="KW-1185">Reference proteome</keyword>
<proteinExistence type="predicted"/>
<dbReference type="OrthoDB" id="2737573at2759"/>